<feature type="region of interest" description="Disordered" evidence="2">
    <location>
        <begin position="66"/>
        <end position="92"/>
    </location>
</feature>
<comment type="caution">
    <text evidence="3">The sequence shown here is derived from an EMBL/GenBank/DDBJ whole genome shotgun (WGS) entry which is preliminary data.</text>
</comment>
<organism evidence="3">
    <name type="scientific">Tanacetum cinerariifolium</name>
    <name type="common">Dalmatian daisy</name>
    <name type="synonym">Chrysanthemum cinerariifolium</name>
    <dbReference type="NCBI Taxonomy" id="118510"/>
    <lineage>
        <taxon>Eukaryota</taxon>
        <taxon>Viridiplantae</taxon>
        <taxon>Streptophyta</taxon>
        <taxon>Embryophyta</taxon>
        <taxon>Tracheophyta</taxon>
        <taxon>Spermatophyta</taxon>
        <taxon>Magnoliopsida</taxon>
        <taxon>eudicotyledons</taxon>
        <taxon>Gunneridae</taxon>
        <taxon>Pentapetalae</taxon>
        <taxon>asterids</taxon>
        <taxon>campanulids</taxon>
        <taxon>Asterales</taxon>
        <taxon>Asteraceae</taxon>
        <taxon>Asteroideae</taxon>
        <taxon>Anthemideae</taxon>
        <taxon>Anthemidinae</taxon>
        <taxon>Tanacetum</taxon>
    </lineage>
</organism>
<feature type="region of interest" description="Disordered" evidence="2">
    <location>
        <begin position="1"/>
        <end position="26"/>
    </location>
</feature>
<reference evidence="3" key="1">
    <citation type="journal article" date="2019" name="Sci. Rep.">
        <title>Draft genome of Tanacetum cinerariifolium, the natural source of mosquito coil.</title>
        <authorList>
            <person name="Yamashiro T."/>
            <person name="Shiraishi A."/>
            <person name="Satake H."/>
            <person name="Nakayama K."/>
        </authorList>
    </citation>
    <scope>NUCLEOTIDE SEQUENCE</scope>
</reference>
<gene>
    <name evidence="3" type="ORF">Tci_016377</name>
</gene>
<feature type="coiled-coil region" evidence="1">
    <location>
        <begin position="316"/>
        <end position="343"/>
    </location>
</feature>
<proteinExistence type="predicted"/>
<feature type="compositionally biased region" description="Basic residues" evidence="2">
    <location>
        <begin position="1"/>
        <end position="17"/>
    </location>
</feature>
<name>A0A6L2K5Z3_TANCI</name>
<dbReference type="EMBL" id="BKCJ010001840">
    <property type="protein sequence ID" value="GEU44399.1"/>
    <property type="molecule type" value="Genomic_DNA"/>
</dbReference>
<keyword evidence="1" id="KW-0175">Coiled coil</keyword>
<feature type="compositionally biased region" description="Polar residues" evidence="2">
    <location>
        <begin position="66"/>
        <end position="82"/>
    </location>
</feature>
<evidence type="ECO:0000256" key="1">
    <source>
        <dbReference type="SAM" id="Coils"/>
    </source>
</evidence>
<evidence type="ECO:0000313" key="3">
    <source>
        <dbReference type="EMBL" id="GEU44399.1"/>
    </source>
</evidence>
<dbReference type="AlphaFoldDB" id="A0A6L2K5Z3"/>
<protein>
    <submittedName>
        <fullName evidence="3">Uncharacterized protein</fullName>
    </submittedName>
</protein>
<accession>A0A6L2K5Z3</accession>
<evidence type="ECO:0000256" key="2">
    <source>
        <dbReference type="SAM" id="MobiDB-lite"/>
    </source>
</evidence>
<sequence>MPPFKHKNTQKPRKPKRKDAQVPQLSVPIEFVADKAVNKEMNDSLEKATTTVTSLDAKQDKGNIAKTQYKATSNEPSSQGTSLCDGPSRQDTIGDTCAHTRVISSSDDEALDKEDTDADEDIALEEVVKVVSTAKMIIDVVVDTTQVTTAIVDIPVSATETIVTTAPTITIESTKKNVKVTQAPKTKGVMIQEPEEPTTKKQLLHNNLRFGTKQERAQKEQEANDALIITWDDIQAKIDADAQLVLKLHEKEQLQLIEDEKAKLFMEFIEKRKKFFAAKRDEEKMNEPPTKAQQRNIMTELVVEGLKKDKVTEGSLKRTGEELEQKIAKKQKIEDDKESAKLK</sequence>